<evidence type="ECO:0000313" key="2">
    <source>
        <dbReference type="Proteomes" id="UP000762676"/>
    </source>
</evidence>
<dbReference type="AlphaFoldDB" id="A0AAV4ETN1"/>
<comment type="caution">
    <text evidence="1">The sequence shown here is derived from an EMBL/GenBank/DDBJ whole genome shotgun (WGS) entry which is preliminary data.</text>
</comment>
<sequence length="99" mass="11366">MNGQHKEKEGEEEIYDPIGVFDVPTDDADKVEPRPDDHYGFPYRWLSSGIFVNGYPVFRCPVKIPPATHIRKMMALPMREDDVVLTGFVKSGVYFRTFA</sequence>
<accession>A0AAV4ETN1</accession>
<evidence type="ECO:0000313" key="1">
    <source>
        <dbReference type="EMBL" id="GFR64044.1"/>
    </source>
</evidence>
<organism evidence="1 2">
    <name type="scientific">Elysia marginata</name>
    <dbReference type="NCBI Taxonomy" id="1093978"/>
    <lineage>
        <taxon>Eukaryota</taxon>
        <taxon>Metazoa</taxon>
        <taxon>Spiralia</taxon>
        <taxon>Lophotrochozoa</taxon>
        <taxon>Mollusca</taxon>
        <taxon>Gastropoda</taxon>
        <taxon>Heterobranchia</taxon>
        <taxon>Euthyneura</taxon>
        <taxon>Panpulmonata</taxon>
        <taxon>Sacoglossa</taxon>
        <taxon>Placobranchoidea</taxon>
        <taxon>Plakobranchidae</taxon>
        <taxon>Elysia</taxon>
    </lineage>
</organism>
<protein>
    <submittedName>
        <fullName evidence="1">Uncharacterized protein</fullName>
    </submittedName>
</protein>
<name>A0AAV4ETN1_9GAST</name>
<reference evidence="1 2" key="1">
    <citation type="journal article" date="2021" name="Elife">
        <title>Chloroplast acquisition without the gene transfer in kleptoplastic sea slugs, Plakobranchus ocellatus.</title>
        <authorList>
            <person name="Maeda T."/>
            <person name="Takahashi S."/>
            <person name="Yoshida T."/>
            <person name="Shimamura S."/>
            <person name="Takaki Y."/>
            <person name="Nagai Y."/>
            <person name="Toyoda A."/>
            <person name="Suzuki Y."/>
            <person name="Arimoto A."/>
            <person name="Ishii H."/>
            <person name="Satoh N."/>
            <person name="Nishiyama T."/>
            <person name="Hasebe M."/>
            <person name="Maruyama T."/>
            <person name="Minagawa J."/>
            <person name="Obokata J."/>
            <person name="Shigenobu S."/>
        </authorList>
    </citation>
    <scope>NUCLEOTIDE SEQUENCE [LARGE SCALE GENOMIC DNA]</scope>
</reference>
<dbReference type="Proteomes" id="UP000762676">
    <property type="component" value="Unassembled WGS sequence"/>
</dbReference>
<gene>
    <name evidence="1" type="ORF">ElyMa_003621500</name>
</gene>
<dbReference type="EMBL" id="BMAT01007427">
    <property type="protein sequence ID" value="GFR64044.1"/>
    <property type="molecule type" value="Genomic_DNA"/>
</dbReference>
<keyword evidence="2" id="KW-1185">Reference proteome</keyword>
<proteinExistence type="predicted"/>